<proteinExistence type="predicted"/>
<dbReference type="SUPFAM" id="SSF54637">
    <property type="entry name" value="Thioesterase/thiol ester dehydrase-isomerase"/>
    <property type="match status" value="2"/>
</dbReference>
<keyword evidence="3" id="KW-1185">Reference proteome</keyword>
<gene>
    <name evidence="2" type="ORF">GCM10009788_07040</name>
</gene>
<dbReference type="Proteomes" id="UP001500842">
    <property type="component" value="Unassembled WGS sequence"/>
</dbReference>
<protein>
    <submittedName>
        <fullName evidence="2">MaoC family dehydratase N-terminal domain-containing protein</fullName>
    </submittedName>
</protein>
<feature type="domain" description="FAS1-like dehydratase" evidence="1">
    <location>
        <begin position="2"/>
        <end position="89"/>
    </location>
</feature>
<organism evidence="2 3">
    <name type="scientific">Nocardioides humi</name>
    <dbReference type="NCBI Taxonomy" id="449461"/>
    <lineage>
        <taxon>Bacteria</taxon>
        <taxon>Bacillati</taxon>
        <taxon>Actinomycetota</taxon>
        <taxon>Actinomycetes</taxon>
        <taxon>Propionibacteriales</taxon>
        <taxon>Nocardioidaceae</taxon>
        <taxon>Nocardioides</taxon>
    </lineage>
</organism>
<evidence type="ECO:0000313" key="3">
    <source>
        <dbReference type="Proteomes" id="UP001500842"/>
    </source>
</evidence>
<dbReference type="InterPro" id="IPR029069">
    <property type="entry name" value="HotDog_dom_sf"/>
</dbReference>
<dbReference type="Pfam" id="PF13452">
    <property type="entry name" value="FAS1_DH_region"/>
    <property type="match status" value="1"/>
</dbReference>
<reference evidence="2 3" key="1">
    <citation type="journal article" date="2019" name="Int. J. Syst. Evol. Microbiol.">
        <title>The Global Catalogue of Microorganisms (GCM) 10K type strain sequencing project: providing services to taxonomists for standard genome sequencing and annotation.</title>
        <authorList>
            <consortium name="The Broad Institute Genomics Platform"/>
            <consortium name="The Broad Institute Genome Sequencing Center for Infectious Disease"/>
            <person name="Wu L."/>
            <person name="Ma J."/>
        </authorList>
    </citation>
    <scope>NUCLEOTIDE SEQUENCE [LARGE SCALE GENOMIC DNA]</scope>
    <source>
        <strain evidence="2 3">JCM 14942</strain>
    </source>
</reference>
<accession>A0ABN1ZXB8</accession>
<sequence length="329" mass="36542">MATGDRNPLYLDEEYAAKSPHGSVVAPPCLPYAFSRLSIGYRGGLPGVHSMFGGSHWRWFKPLPIDSEVTAQTRFTDLIEFEGRFAGRMFKQLSTTEFTRVGDTQPFAEVQGWGMRTERQTARKKDKYGGTRLASYTEDDIAALADEYSREQRTGAQVLHVDDVAVGQEIPTIVRGPYTATIAVAFEQAWGGLFVRAHGAWFDYVREHPAIAIPNAYGIPEPPEAVHWDSQLARMAGVPEAYDYGPERISWLSTLVTNWAGDHGFLEELYCEIRGFNLIGDLSRGRGVVTEVSPPDEGGSGRVRLDVWIENQRGDKTAKGFAVVRLPGR</sequence>
<dbReference type="CDD" id="cd03441">
    <property type="entry name" value="R_hydratase_like"/>
    <property type="match status" value="1"/>
</dbReference>
<dbReference type="EMBL" id="BAAAOR010000007">
    <property type="protein sequence ID" value="GAA1505921.1"/>
    <property type="molecule type" value="Genomic_DNA"/>
</dbReference>
<comment type="caution">
    <text evidence="2">The sequence shown here is derived from an EMBL/GenBank/DDBJ whole genome shotgun (WGS) entry which is preliminary data.</text>
</comment>
<dbReference type="InterPro" id="IPR039569">
    <property type="entry name" value="FAS1-like_DH_region"/>
</dbReference>
<name>A0ABN1ZXB8_9ACTN</name>
<evidence type="ECO:0000313" key="2">
    <source>
        <dbReference type="EMBL" id="GAA1505921.1"/>
    </source>
</evidence>
<evidence type="ECO:0000259" key="1">
    <source>
        <dbReference type="Pfam" id="PF13452"/>
    </source>
</evidence>
<dbReference type="Gene3D" id="3.10.129.10">
    <property type="entry name" value="Hotdog Thioesterase"/>
    <property type="match status" value="2"/>
</dbReference>